<dbReference type="InterPro" id="IPR036615">
    <property type="entry name" value="Mur_ligase_C_dom_sf"/>
</dbReference>
<keyword evidence="8" id="KW-0067">ATP-binding</keyword>
<comment type="similarity">
    <text evidence="2">Belongs to the folylpolyglutamate synthase family.</text>
</comment>
<evidence type="ECO:0000256" key="9">
    <source>
        <dbReference type="ARBA" id="ARBA00022842"/>
    </source>
</evidence>
<dbReference type="GO" id="GO:0005524">
    <property type="term" value="F:ATP binding"/>
    <property type="evidence" value="ECO:0007669"/>
    <property type="project" value="UniProtKB-KW"/>
</dbReference>
<dbReference type="UniPathway" id="UPA00850"/>
<reference evidence="13 14" key="1">
    <citation type="submission" date="2016-10" db="EMBL/GenBank/DDBJ databases">
        <title>The genome of Paramicrosporidium saccamoebae is the missing link in understanding Cryptomycota and Microsporidia evolution.</title>
        <authorList>
            <person name="Quandt C.A."/>
            <person name="Beaudet D."/>
            <person name="Corsaro D."/>
            <person name="Michel R."/>
            <person name="Corradi N."/>
            <person name="James T."/>
        </authorList>
    </citation>
    <scope>NUCLEOTIDE SEQUENCE [LARGE SCALE GENOMIC DNA]</scope>
    <source>
        <strain evidence="13 14">KSL3</strain>
    </source>
</reference>
<dbReference type="PANTHER" id="PTHR11136:SF5">
    <property type="entry name" value="FOLYLPOLYGLUTAMATE SYNTHASE, MITOCHONDRIAL"/>
    <property type="match status" value="1"/>
</dbReference>
<dbReference type="Proteomes" id="UP000240830">
    <property type="component" value="Unassembled WGS sequence"/>
</dbReference>
<dbReference type="InterPro" id="IPR018109">
    <property type="entry name" value="Folylpolyglutamate_synth_CS"/>
</dbReference>
<keyword evidence="6" id="KW-0479">Metal-binding</keyword>
<comment type="caution">
    <text evidence="13">The sequence shown here is derived from an EMBL/GenBank/DDBJ whole genome shotgun (WGS) entry which is preliminary data.</text>
</comment>
<dbReference type="SUPFAM" id="SSF53623">
    <property type="entry name" value="MurD-like peptide ligases, catalytic domain"/>
    <property type="match status" value="1"/>
</dbReference>
<evidence type="ECO:0000256" key="11">
    <source>
        <dbReference type="ARBA" id="ARBA00030876"/>
    </source>
</evidence>
<keyword evidence="7" id="KW-0547">Nucleotide-binding</keyword>
<protein>
    <recommendedName>
        <fullName evidence="3">tetrahydrofolate synthase</fullName>
        <ecNumber evidence="3">6.3.2.17</ecNumber>
    </recommendedName>
    <alternativeName>
        <fullName evidence="11">Folylpoly-gamma-glutamate synthetase</fullName>
    </alternativeName>
    <alternativeName>
        <fullName evidence="10">Tetrahydrofolylpolyglutamate synthase</fullName>
    </alternativeName>
</protein>
<gene>
    <name evidence="13" type="ORF">PSACC_03270</name>
</gene>
<dbReference type="GO" id="GO:0005739">
    <property type="term" value="C:mitochondrion"/>
    <property type="evidence" value="ECO:0007669"/>
    <property type="project" value="TreeGrafter"/>
</dbReference>
<accession>A0A2H9TGN3</accession>
<dbReference type="PANTHER" id="PTHR11136">
    <property type="entry name" value="FOLYLPOLYGLUTAMATE SYNTHASE-RELATED"/>
    <property type="match status" value="1"/>
</dbReference>
<dbReference type="Gene3D" id="3.90.190.20">
    <property type="entry name" value="Mur ligase, C-terminal domain"/>
    <property type="match status" value="1"/>
</dbReference>
<sequence>MSLTSFSEAVIDTFERLQKWNGPIPGFFRFMTLMAFDQMIRAYRKGVLDVAILEVGMGGLYDATNVIEDPQVTAIASIAMEHVKSLGPTMGDIAFHKAGIAKKNVPLISVPQPVEAVEVIAKTAGSVGAKLEFVESLSQELPNSLNINLDGSHQYINAALAVRIVRRWWEGNGTQHNTQEDVIAAALRNTFWPGRHQVYHTGNCSWYLDGAHTVESIKYSLKWFRSHRSRLRKSILAFHVSHDRPFDKLLEPILLVRDLFDEVYFVKPTSPMDTIEQQNDMLLHEQMVDYWKRLTGQTATPITTTAFCGTIQSAQILVVGSLYLVGDVMRILNAPVFSGRGDENIESSRI</sequence>
<evidence type="ECO:0000256" key="1">
    <source>
        <dbReference type="ARBA" id="ARBA00005150"/>
    </source>
</evidence>
<comment type="pathway">
    <text evidence="1">Cofactor biosynthesis; tetrahydrofolylpolyglutamate biosynthesis.</text>
</comment>
<proteinExistence type="inferred from homology"/>
<evidence type="ECO:0000256" key="10">
    <source>
        <dbReference type="ARBA" id="ARBA00030592"/>
    </source>
</evidence>
<dbReference type="EC" id="6.3.2.17" evidence="3"/>
<dbReference type="AlphaFoldDB" id="A0A2H9TGN3"/>
<evidence type="ECO:0000256" key="6">
    <source>
        <dbReference type="ARBA" id="ARBA00022723"/>
    </source>
</evidence>
<keyword evidence="14" id="KW-1185">Reference proteome</keyword>
<evidence type="ECO:0000256" key="7">
    <source>
        <dbReference type="ARBA" id="ARBA00022741"/>
    </source>
</evidence>
<dbReference type="EMBL" id="MTSL01000201">
    <property type="protein sequence ID" value="PJF16937.1"/>
    <property type="molecule type" value="Genomic_DNA"/>
</dbReference>
<evidence type="ECO:0000256" key="2">
    <source>
        <dbReference type="ARBA" id="ARBA00008276"/>
    </source>
</evidence>
<keyword evidence="5" id="KW-0436">Ligase</keyword>
<dbReference type="GO" id="GO:0005829">
    <property type="term" value="C:cytosol"/>
    <property type="evidence" value="ECO:0007669"/>
    <property type="project" value="TreeGrafter"/>
</dbReference>
<dbReference type="GO" id="GO:0046872">
    <property type="term" value="F:metal ion binding"/>
    <property type="evidence" value="ECO:0007669"/>
    <property type="project" value="UniProtKB-KW"/>
</dbReference>
<keyword evidence="9" id="KW-0460">Magnesium</keyword>
<name>A0A2H9TGN3_9FUNG</name>
<evidence type="ECO:0000313" key="14">
    <source>
        <dbReference type="Proteomes" id="UP000240830"/>
    </source>
</evidence>
<organism evidence="13 14">
    <name type="scientific">Paramicrosporidium saccamoebae</name>
    <dbReference type="NCBI Taxonomy" id="1246581"/>
    <lineage>
        <taxon>Eukaryota</taxon>
        <taxon>Fungi</taxon>
        <taxon>Fungi incertae sedis</taxon>
        <taxon>Cryptomycota</taxon>
        <taxon>Cryptomycota incertae sedis</taxon>
        <taxon>Paramicrosporidium</taxon>
    </lineage>
</organism>
<evidence type="ECO:0000313" key="13">
    <source>
        <dbReference type="EMBL" id="PJF16937.1"/>
    </source>
</evidence>
<dbReference type="PROSITE" id="PS01012">
    <property type="entry name" value="FOLYLPOLYGLU_SYNT_2"/>
    <property type="match status" value="1"/>
</dbReference>
<dbReference type="SUPFAM" id="SSF53244">
    <property type="entry name" value="MurD-like peptide ligases, peptide-binding domain"/>
    <property type="match status" value="1"/>
</dbReference>
<evidence type="ECO:0000256" key="8">
    <source>
        <dbReference type="ARBA" id="ARBA00022840"/>
    </source>
</evidence>
<evidence type="ECO:0000256" key="3">
    <source>
        <dbReference type="ARBA" id="ARBA00013025"/>
    </source>
</evidence>
<dbReference type="OrthoDB" id="5212574at2759"/>
<keyword evidence="4" id="KW-0554">One-carbon metabolism</keyword>
<comment type="catalytic activity">
    <reaction evidence="12">
        <text>(6S)-5,6,7,8-tetrahydrofolyl-(gamma-L-Glu)(n) + L-glutamate + ATP = (6S)-5,6,7,8-tetrahydrofolyl-(gamma-L-Glu)(n+1) + ADP + phosphate + H(+)</text>
        <dbReference type="Rhea" id="RHEA:10580"/>
        <dbReference type="Rhea" id="RHEA-COMP:14738"/>
        <dbReference type="Rhea" id="RHEA-COMP:14740"/>
        <dbReference type="ChEBI" id="CHEBI:15378"/>
        <dbReference type="ChEBI" id="CHEBI:29985"/>
        <dbReference type="ChEBI" id="CHEBI:30616"/>
        <dbReference type="ChEBI" id="CHEBI:43474"/>
        <dbReference type="ChEBI" id="CHEBI:141005"/>
        <dbReference type="ChEBI" id="CHEBI:456216"/>
        <dbReference type="EC" id="6.3.2.17"/>
    </reaction>
</comment>
<dbReference type="GO" id="GO:0006730">
    <property type="term" value="P:one-carbon metabolic process"/>
    <property type="evidence" value="ECO:0007669"/>
    <property type="project" value="UniProtKB-KW"/>
</dbReference>
<dbReference type="NCBIfam" id="TIGR01499">
    <property type="entry name" value="folC"/>
    <property type="match status" value="1"/>
</dbReference>
<dbReference type="InterPro" id="IPR036565">
    <property type="entry name" value="Mur-like_cat_sf"/>
</dbReference>
<dbReference type="InterPro" id="IPR001645">
    <property type="entry name" value="Folylpolyglutamate_synth"/>
</dbReference>
<evidence type="ECO:0000256" key="4">
    <source>
        <dbReference type="ARBA" id="ARBA00022563"/>
    </source>
</evidence>
<evidence type="ECO:0000256" key="5">
    <source>
        <dbReference type="ARBA" id="ARBA00022598"/>
    </source>
</evidence>
<dbReference type="GO" id="GO:0004326">
    <property type="term" value="F:tetrahydrofolylpolyglutamate synthase activity"/>
    <property type="evidence" value="ECO:0007669"/>
    <property type="project" value="UniProtKB-EC"/>
</dbReference>
<dbReference type="STRING" id="1246581.A0A2H9TGN3"/>
<evidence type="ECO:0000256" key="12">
    <source>
        <dbReference type="ARBA" id="ARBA00047493"/>
    </source>
</evidence>
<dbReference type="Gene3D" id="3.40.1190.10">
    <property type="entry name" value="Mur-like, catalytic domain"/>
    <property type="match status" value="1"/>
</dbReference>